<keyword evidence="1 2" id="KW-0344">Guanine-nucleotide releasing factor</keyword>
<evidence type="ECO:0000313" key="5">
    <source>
        <dbReference type="EMBL" id="PWA98936.1"/>
    </source>
</evidence>
<dbReference type="STRING" id="35608.A0A2U1QLQ9"/>
<dbReference type="PANTHER" id="PTHR33101">
    <property type="entry name" value="ROP GUANINE NUCLEOTIDE EXCHANGE FACTOR 1"/>
    <property type="match status" value="1"/>
</dbReference>
<keyword evidence="6" id="KW-1185">Reference proteome</keyword>
<dbReference type="AlphaFoldDB" id="A0A2U1QLQ9"/>
<sequence>MTYNGLESCILNANSFEGESVTSRGDDSLDEDTSSCSSSSNASRSFSSHWTMMKADVQKSDEWDNSDSPQKFVVKEKPSLTAQLSEMKEKFAKLLLGEDSTGGSKGHLSALALSNSITKLAGAVFGELWKLEPLPEEKKTKWRREMEWSLAPTNYMVELVPSQQYGANGQTLEIMQPKPRGDVHMNLPALRKLDSMLLETLDAMTNTEFWYEEAQGNYPKPQVPVGGLSDGERKKLIKQARLIHQVFKAAKSINETILLEMPIPKIIGEAIPKSGRASLGDDLYRTLNTISSSTIGMLNSLNIQSEHSALDTINRLEAAIYAWKESILIQSSTKSQARTSWSLKDPSMVLEKIEFLINRAEVLLQQIRISYPNLPQTFLDVMKIQYGKDISHAILEAYSRVLGNLAFKILARIEDICQEDVSTDPNSPLATSSLPGVNVYGISSISMSNKSARSTLIDTIEGKFSLLKAEKASYSALLIEETSNNSVTATPSRSPRCCIAKEVCFTPRTMSP</sequence>
<evidence type="ECO:0000256" key="3">
    <source>
        <dbReference type="SAM" id="MobiDB-lite"/>
    </source>
</evidence>
<proteinExistence type="predicted"/>
<dbReference type="Gene3D" id="1.20.58.2010">
    <property type="entry name" value="PRONE domain, subdomain 1"/>
    <property type="match status" value="2"/>
</dbReference>
<comment type="caution">
    <text evidence="5">The sequence shown here is derived from an EMBL/GenBank/DDBJ whole genome shotgun (WGS) entry which is preliminary data.</text>
</comment>
<dbReference type="Proteomes" id="UP000245207">
    <property type="component" value="Unassembled WGS sequence"/>
</dbReference>
<name>A0A2U1QLQ9_ARTAN</name>
<protein>
    <submittedName>
        <fullName evidence="5">RHO guanyl-nucleotide exchange factor 14</fullName>
    </submittedName>
</protein>
<dbReference type="EMBL" id="PKPP01000042">
    <property type="protein sequence ID" value="PWA98936.1"/>
    <property type="molecule type" value="Genomic_DNA"/>
</dbReference>
<feature type="region of interest" description="Disordered" evidence="3">
    <location>
        <begin position="17"/>
        <end position="44"/>
    </location>
</feature>
<gene>
    <name evidence="5" type="ORF">CTI12_AA014160</name>
</gene>
<feature type="compositionally biased region" description="Low complexity" evidence="3">
    <location>
        <begin position="34"/>
        <end position="44"/>
    </location>
</feature>
<accession>A0A2U1QLQ9</accession>
<evidence type="ECO:0000256" key="1">
    <source>
        <dbReference type="ARBA" id="ARBA00022658"/>
    </source>
</evidence>
<dbReference type="PANTHER" id="PTHR33101:SF80">
    <property type="entry name" value="RHO GUANYL-NUCLEOTIDE EXCHANGE FACTOR 14-RELATED"/>
    <property type="match status" value="1"/>
</dbReference>
<dbReference type="OrthoDB" id="1053009at2759"/>
<dbReference type="PROSITE" id="PS51334">
    <property type="entry name" value="PRONE"/>
    <property type="match status" value="1"/>
</dbReference>
<evidence type="ECO:0000256" key="2">
    <source>
        <dbReference type="PROSITE-ProRule" id="PRU00663"/>
    </source>
</evidence>
<evidence type="ECO:0000313" key="6">
    <source>
        <dbReference type="Proteomes" id="UP000245207"/>
    </source>
</evidence>
<dbReference type="Pfam" id="PF03759">
    <property type="entry name" value="PRONE"/>
    <property type="match status" value="1"/>
</dbReference>
<reference evidence="5 6" key="1">
    <citation type="journal article" date="2018" name="Mol. Plant">
        <title>The genome of Artemisia annua provides insight into the evolution of Asteraceae family and artemisinin biosynthesis.</title>
        <authorList>
            <person name="Shen Q."/>
            <person name="Zhang L."/>
            <person name="Liao Z."/>
            <person name="Wang S."/>
            <person name="Yan T."/>
            <person name="Shi P."/>
            <person name="Liu M."/>
            <person name="Fu X."/>
            <person name="Pan Q."/>
            <person name="Wang Y."/>
            <person name="Lv Z."/>
            <person name="Lu X."/>
            <person name="Zhang F."/>
            <person name="Jiang W."/>
            <person name="Ma Y."/>
            <person name="Chen M."/>
            <person name="Hao X."/>
            <person name="Li L."/>
            <person name="Tang Y."/>
            <person name="Lv G."/>
            <person name="Zhou Y."/>
            <person name="Sun X."/>
            <person name="Brodelius P.E."/>
            <person name="Rose J.K.C."/>
            <person name="Tang K."/>
        </authorList>
    </citation>
    <scope>NUCLEOTIDE SEQUENCE [LARGE SCALE GENOMIC DNA]</scope>
    <source>
        <strain evidence="6">cv. Huhao1</strain>
        <tissue evidence="5">Leaf</tissue>
    </source>
</reference>
<dbReference type="InterPro" id="IPR005512">
    <property type="entry name" value="PRONE_dom"/>
</dbReference>
<dbReference type="FunFam" id="1.20.58.2010:FF:000003">
    <property type="entry name" value="Rop guanine nucleotide exchange factor 14"/>
    <property type="match status" value="1"/>
</dbReference>
<evidence type="ECO:0000259" key="4">
    <source>
        <dbReference type="PROSITE" id="PS51334"/>
    </source>
</evidence>
<dbReference type="FunFam" id="1.20.58.2010:FF:000001">
    <property type="entry name" value="Rop guanine nucleotide exchange factor 14"/>
    <property type="match status" value="1"/>
</dbReference>
<dbReference type="GO" id="GO:0005085">
    <property type="term" value="F:guanyl-nucleotide exchange factor activity"/>
    <property type="evidence" value="ECO:0007669"/>
    <property type="project" value="UniProtKB-UniRule"/>
</dbReference>
<dbReference type="InterPro" id="IPR038937">
    <property type="entry name" value="RopGEF"/>
</dbReference>
<organism evidence="5 6">
    <name type="scientific">Artemisia annua</name>
    <name type="common">Sweet wormwood</name>
    <dbReference type="NCBI Taxonomy" id="35608"/>
    <lineage>
        <taxon>Eukaryota</taxon>
        <taxon>Viridiplantae</taxon>
        <taxon>Streptophyta</taxon>
        <taxon>Embryophyta</taxon>
        <taxon>Tracheophyta</taxon>
        <taxon>Spermatophyta</taxon>
        <taxon>Magnoliopsida</taxon>
        <taxon>eudicotyledons</taxon>
        <taxon>Gunneridae</taxon>
        <taxon>Pentapetalae</taxon>
        <taxon>asterids</taxon>
        <taxon>campanulids</taxon>
        <taxon>Asterales</taxon>
        <taxon>Asteraceae</taxon>
        <taxon>Asteroideae</taxon>
        <taxon>Anthemideae</taxon>
        <taxon>Artemisiinae</taxon>
        <taxon>Artemisia</taxon>
    </lineage>
</organism>
<feature type="domain" description="PRONE" evidence="4">
    <location>
        <begin position="74"/>
        <end position="430"/>
    </location>
</feature>